<gene>
    <name evidence="2" type="ORF">CNR35_00014</name>
</gene>
<proteinExistence type="predicted"/>
<sequence length="252" mass="27120">MSNTLFGGLKAKTEKMEQARDSVGGFAAKDSDIYGAVLKVAYAGKSKGGANFLSTVFVLADGSEYKEDLYFTSGDDKGNLPYYTKGDKQFPLPGYTTVSDLLLVTAGTSLEEANFEEKVVNVYDAEAKKELPKSVMVPVDAIGKNVSLAIQKILEVKQKKNESTGAYEDTDETRETNSIDKVFDTDTKFTVIEAQNSADEPVFWDKWLEANKGKVRDNTKKKGGGQQAGSNGAPPKAGAAAPAPKTSLFAKK</sequence>
<organism evidence="2 3">
    <name type="scientific">Pseudomonas phage inbricus</name>
    <dbReference type="NCBI Taxonomy" id="2048976"/>
    <lineage>
        <taxon>Viruses</taxon>
        <taxon>Duplodnaviria</taxon>
        <taxon>Heunggongvirae</taxon>
        <taxon>Uroviricota</taxon>
        <taxon>Caudoviricetes</taxon>
        <taxon>Schitoviridae</taxon>
        <taxon>Rothmandenesvirinae</taxon>
        <taxon>Inbricusvirus</taxon>
        <taxon>Inbricusvirus inbricus</taxon>
    </lineage>
</organism>
<feature type="region of interest" description="Disordered" evidence="1">
    <location>
        <begin position="214"/>
        <end position="252"/>
    </location>
</feature>
<evidence type="ECO:0000313" key="3">
    <source>
        <dbReference type="Proteomes" id="UP000240688"/>
    </source>
</evidence>
<name>A0A2H4P7U3_9CAUD</name>
<evidence type="ECO:0000256" key="1">
    <source>
        <dbReference type="SAM" id="MobiDB-lite"/>
    </source>
</evidence>
<dbReference type="EMBL" id="MG018928">
    <property type="protein sequence ID" value="ATW58110.1"/>
    <property type="molecule type" value="Genomic_DNA"/>
</dbReference>
<dbReference type="Proteomes" id="UP000240688">
    <property type="component" value="Segment"/>
</dbReference>
<evidence type="ECO:0008006" key="4">
    <source>
        <dbReference type="Google" id="ProtNLM"/>
    </source>
</evidence>
<evidence type="ECO:0000313" key="2">
    <source>
        <dbReference type="EMBL" id="ATW58110.1"/>
    </source>
</evidence>
<reference evidence="3" key="1">
    <citation type="submission" date="2017-09" db="EMBL/GenBank/DDBJ databases">
        <authorList>
            <person name="Djurhuus A.M."/>
            <person name="Carstens A.B."/>
            <person name="Hansen L.H."/>
        </authorList>
    </citation>
    <scope>NUCLEOTIDE SEQUENCE [LARGE SCALE GENOMIC DNA]</scope>
</reference>
<keyword evidence="3" id="KW-1185">Reference proteome</keyword>
<feature type="compositionally biased region" description="Low complexity" evidence="1">
    <location>
        <begin position="232"/>
        <end position="245"/>
    </location>
</feature>
<protein>
    <recommendedName>
        <fullName evidence="4">Single-stranded DNA-binding protein</fullName>
    </recommendedName>
</protein>
<accession>A0A2H4P7U3</accession>